<dbReference type="InterPro" id="IPR045035">
    <property type="entry name" value="YSL-like"/>
</dbReference>
<keyword evidence="3" id="KW-0813">Transport</keyword>
<evidence type="ECO:0000256" key="7">
    <source>
        <dbReference type="SAM" id="Phobius"/>
    </source>
</evidence>
<organism evidence="8 9">
    <name type="scientific">Carex littledalei</name>
    <dbReference type="NCBI Taxonomy" id="544730"/>
    <lineage>
        <taxon>Eukaryota</taxon>
        <taxon>Viridiplantae</taxon>
        <taxon>Streptophyta</taxon>
        <taxon>Embryophyta</taxon>
        <taxon>Tracheophyta</taxon>
        <taxon>Spermatophyta</taxon>
        <taxon>Magnoliopsida</taxon>
        <taxon>Liliopsida</taxon>
        <taxon>Poales</taxon>
        <taxon>Cyperaceae</taxon>
        <taxon>Cyperoideae</taxon>
        <taxon>Cariceae</taxon>
        <taxon>Carex</taxon>
        <taxon>Carex subgen. Euthyceras</taxon>
    </lineage>
</organism>
<dbReference type="GO" id="GO:0035673">
    <property type="term" value="F:oligopeptide transmembrane transporter activity"/>
    <property type="evidence" value="ECO:0007669"/>
    <property type="project" value="InterPro"/>
</dbReference>
<dbReference type="InterPro" id="IPR004813">
    <property type="entry name" value="OPT"/>
</dbReference>
<evidence type="ECO:0000256" key="4">
    <source>
        <dbReference type="ARBA" id="ARBA00022692"/>
    </source>
</evidence>
<feature type="transmembrane region" description="Helical" evidence="7">
    <location>
        <begin position="33"/>
        <end position="54"/>
    </location>
</feature>
<comment type="caution">
    <text evidence="8">The sequence shown here is derived from an EMBL/GenBank/DDBJ whole genome shotgun (WGS) entry which is preliminary data.</text>
</comment>
<keyword evidence="6 7" id="KW-0472">Membrane</keyword>
<dbReference type="EMBL" id="SWLB01000025">
    <property type="protein sequence ID" value="KAF3322301.1"/>
    <property type="molecule type" value="Genomic_DNA"/>
</dbReference>
<reference evidence="8" key="1">
    <citation type="submission" date="2020-01" db="EMBL/GenBank/DDBJ databases">
        <title>Genome sequence of Kobresia littledalei, the first chromosome-level genome in the family Cyperaceae.</title>
        <authorList>
            <person name="Qu G."/>
        </authorList>
    </citation>
    <scope>NUCLEOTIDE SEQUENCE</scope>
    <source>
        <strain evidence="8">C.B.Clarke</strain>
        <tissue evidence="8">Leaf</tissue>
    </source>
</reference>
<name>A0A833V162_9POAL</name>
<proteinExistence type="inferred from homology"/>
<dbReference type="AlphaFoldDB" id="A0A833V162"/>
<sequence length="218" mass="25028">MEISEYSYWVLDRKFLCPPYWAIYRYVDRRSQLMPIGVSLLGKFFAGTFMWGFFQWFYTGGDDCGFTSCLLAENQTYLSITFSNFLIVRASYIVNISVLLGGSLSWGLMWPLINNKKGQWYSASLPTSSLHGLQGYKVFISIAMILGDGLYNFVKVMSHTLFALYKAWKSKSKLPITDKDGNVVSVEIVSFDDKRRTELFLQDQIPKKVALGGYVLWR</sequence>
<dbReference type="PANTHER" id="PTHR31645:SF76">
    <property type="entry name" value="METAL-NICOTIANAMINE TRANSPORTER YSL8-RELATED"/>
    <property type="match status" value="1"/>
</dbReference>
<dbReference type="OrthoDB" id="627262at2759"/>
<dbReference type="GO" id="GO:0016020">
    <property type="term" value="C:membrane"/>
    <property type="evidence" value="ECO:0007669"/>
    <property type="project" value="UniProtKB-SubCell"/>
</dbReference>
<evidence type="ECO:0000256" key="6">
    <source>
        <dbReference type="ARBA" id="ARBA00023136"/>
    </source>
</evidence>
<evidence type="ECO:0000256" key="2">
    <source>
        <dbReference type="ARBA" id="ARBA00010276"/>
    </source>
</evidence>
<protein>
    <submittedName>
        <fullName evidence="8">Putative metal-nicotianamine transporter YSL14 isoform X2</fullName>
    </submittedName>
</protein>
<dbReference type="Pfam" id="PF03169">
    <property type="entry name" value="OPT"/>
    <property type="match status" value="1"/>
</dbReference>
<evidence type="ECO:0000313" key="8">
    <source>
        <dbReference type="EMBL" id="KAF3322301.1"/>
    </source>
</evidence>
<evidence type="ECO:0000256" key="1">
    <source>
        <dbReference type="ARBA" id="ARBA00004141"/>
    </source>
</evidence>
<gene>
    <name evidence="8" type="ORF">FCM35_KLT13442</name>
</gene>
<evidence type="ECO:0000256" key="3">
    <source>
        <dbReference type="ARBA" id="ARBA00022448"/>
    </source>
</evidence>
<comment type="subcellular location">
    <subcellularLocation>
        <location evidence="1">Membrane</location>
        <topology evidence="1">Multi-pass membrane protein</topology>
    </subcellularLocation>
</comment>
<feature type="transmembrane region" description="Helical" evidence="7">
    <location>
        <begin position="92"/>
        <end position="113"/>
    </location>
</feature>
<evidence type="ECO:0000313" key="9">
    <source>
        <dbReference type="Proteomes" id="UP000623129"/>
    </source>
</evidence>
<keyword evidence="9" id="KW-1185">Reference proteome</keyword>
<evidence type="ECO:0000256" key="5">
    <source>
        <dbReference type="ARBA" id="ARBA00022989"/>
    </source>
</evidence>
<comment type="similarity">
    <text evidence="2">Belongs to the YSL (TC 2.A.67.2) family.</text>
</comment>
<dbReference type="PANTHER" id="PTHR31645">
    <property type="entry name" value="OLIGOPEPTIDE TRANSPORTER YGL114W-RELATED"/>
    <property type="match status" value="1"/>
</dbReference>
<keyword evidence="5 7" id="KW-1133">Transmembrane helix</keyword>
<dbReference type="Proteomes" id="UP000623129">
    <property type="component" value="Unassembled WGS sequence"/>
</dbReference>
<keyword evidence="4 7" id="KW-0812">Transmembrane</keyword>
<accession>A0A833V162</accession>